<dbReference type="InterPro" id="IPR014048">
    <property type="entry name" value="MethylDNA_cys_MeTrfase_DNA-bd"/>
</dbReference>
<dbReference type="STRING" id="316067.Geob_2505"/>
<dbReference type="GO" id="GO:0032259">
    <property type="term" value="P:methylation"/>
    <property type="evidence" value="ECO:0007669"/>
    <property type="project" value="UniProtKB-KW"/>
</dbReference>
<dbReference type="AlphaFoldDB" id="B9M077"/>
<dbReference type="RefSeq" id="WP_012647586.1">
    <property type="nucleotide sequence ID" value="NC_011979.1"/>
</dbReference>
<dbReference type="HOGENOM" id="CLU_000445_52_5_7"/>
<sequence>MKSPNNYSHIYSIVACIPNGRVATYGQIARLAGIPGGARLVGYALSVLADRSIPWHRVVNARGEISPRSGSVTAGDVQRLRLEEEGVQFDRQGRIVLSRYQWRQQHGARQIA</sequence>
<dbReference type="eggNOG" id="COG3695">
    <property type="taxonomic scope" value="Bacteria"/>
</dbReference>
<protein>
    <submittedName>
        <fullName evidence="3">Methylated DNA--protein cysteine S-methyltransferase-related PWHR motif protein</fullName>
    </submittedName>
</protein>
<dbReference type="EMBL" id="CP001390">
    <property type="protein sequence ID" value="ACM20857.1"/>
    <property type="molecule type" value="Genomic_DNA"/>
</dbReference>
<dbReference type="KEGG" id="geo:Geob_2505"/>
<name>B9M077_GEODF</name>
<keyword evidence="4" id="KW-1185">Reference proteome</keyword>
<dbReference type="GO" id="GO:0008168">
    <property type="term" value="F:methyltransferase activity"/>
    <property type="evidence" value="ECO:0007669"/>
    <property type="project" value="UniProtKB-KW"/>
</dbReference>
<dbReference type="Pfam" id="PF01035">
    <property type="entry name" value="DNA_binding_1"/>
    <property type="match status" value="1"/>
</dbReference>
<keyword evidence="1" id="KW-0227">DNA damage</keyword>
<dbReference type="OrthoDB" id="9132167at2"/>
<dbReference type="Gene3D" id="1.10.10.10">
    <property type="entry name" value="Winged helix-like DNA-binding domain superfamily/Winged helix DNA-binding domain"/>
    <property type="match status" value="1"/>
</dbReference>
<dbReference type="PANTHER" id="PTHR42942">
    <property type="entry name" value="6-O-METHYLGUANINE DNA METHYLTRANSFERASE"/>
    <property type="match status" value="1"/>
</dbReference>
<feature type="domain" description="Methylated-DNA-[protein]-cysteine S-methyltransferase DNA binding" evidence="2">
    <location>
        <begin position="8"/>
        <end position="87"/>
    </location>
</feature>
<dbReference type="PANTHER" id="PTHR42942:SF1">
    <property type="entry name" value="ALKYLTRANSFERASE-LIKE PROTEIN 1"/>
    <property type="match status" value="1"/>
</dbReference>
<dbReference type="InterPro" id="IPR052520">
    <property type="entry name" value="ATL_DNA_repair"/>
</dbReference>
<keyword evidence="3" id="KW-0489">Methyltransferase</keyword>
<dbReference type="CDD" id="cd06445">
    <property type="entry name" value="ATase"/>
    <property type="match status" value="1"/>
</dbReference>
<dbReference type="InterPro" id="IPR036217">
    <property type="entry name" value="MethylDNA_cys_MeTrfase_DNAb"/>
</dbReference>
<evidence type="ECO:0000313" key="3">
    <source>
        <dbReference type="EMBL" id="ACM20857.1"/>
    </source>
</evidence>
<proteinExistence type="predicted"/>
<keyword evidence="3" id="KW-0808">Transferase</keyword>
<dbReference type="GO" id="GO:0006281">
    <property type="term" value="P:DNA repair"/>
    <property type="evidence" value="ECO:0007669"/>
    <property type="project" value="InterPro"/>
</dbReference>
<evidence type="ECO:0000256" key="1">
    <source>
        <dbReference type="ARBA" id="ARBA00022763"/>
    </source>
</evidence>
<dbReference type="Proteomes" id="UP000007721">
    <property type="component" value="Chromosome"/>
</dbReference>
<dbReference type="SUPFAM" id="SSF46767">
    <property type="entry name" value="Methylated DNA-protein cysteine methyltransferase, C-terminal domain"/>
    <property type="match status" value="1"/>
</dbReference>
<organism evidence="3 4">
    <name type="scientific">Geotalea daltonii (strain DSM 22248 / JCM 15807 / FRC-32)</name>
    <name type="common">Geobacter daltonii</name>
    <dbReference type="NCBI Taxonomy" id="316067"/>
    <lineage>
        <taxon>Bacteria</taxon>
        <taxon>Pseudomonadati</taxon>
        <taxon>Thermodesulfobacteriota</taxon>
        <taxon>Desulfuromonadia</taxon>
        <taxon>Geobacterales</taxon>
        <taxon>Geobacteraceae</taxon>
        <taxon>Geotalea</taxon>
    </lineage>
</organism>
<dbReference type="InterPro" id="IPR036388">
    <property type="entry name" value="WH-like_DNA-bd_sf"/>
</dbReference>
<accession>B9M077</accession>
<gene>
    <name evidence="3" type="ordered locus">Geob_2505</name>
</gene>
<evidence type="ECO:0000259" key="2">
    <source>
        <dbReference type="Pfam" id="PF01035"/>
    </source>
</evidence>
<evidence type="ECO:0000313" key="4">
    <source>
        <dbReference type="Proteomes" id="UP000007721"/>
    </source>
</evidence>
<dbReference type="PROSITE" id="PS51257">
    <property type="entry name" value="PROKAR_LIPOPROTEIN"/>
    <property type="match status" value="1"/>
</dbReference>
<reference evidence="3 4" key="1">
    <citation type="submission" date="2009-01" db="EMBL/GenBank/DDBJ databases">
        <title>Complete sequence of Geobacter sp. FRC-32.</title>
        <authorList>
            <consortium name="US DOE Joint Genome Institute"/>
            <person name="Lucas S."/>
            <person name="Copeland A."/>
            <person name="Lapidus A."/>
            <person name="Glavina del Rio T."/>
            <person name="Dalin E."/>
            <person name="Tice H."/>
            <person name="Bruce D."/>
            <person name="Goodwin L."/>
            <person name="Pitluck S."/>
            <person name="Saunders E."/>
            <person name="Brettin T."/>
            <person name="Detter J.C."/>
            <person name="Han C."/>
            <person name="Larimer F."/>
            <person name="Land M."/>
            <person name="Hauser L."/>
            <person name="Kyrpides N."/>
            <person name="Ovchinnikova G."/>
            <person name="Kostka J."/>
            <person name="Richardson P."/>
        </authorList>
    </citation>
    <scope>NUCLEOTIDE SEQUENCE [LARGE SCALE GENOMIC DNA]</scope>
    <source>
        <strain evidence="4">DSM 22248 / JCM 15807 / FRC-32</strain>
    </source>
</reference>